<reference evidence="2" key="1">
    <citation type="submission" date="2023-10" db="EMBL/GenBank/DDBJ databases">
        <title>Genome assembly of Pristionchus species.</title>
        <authorList>
            <person name="Yoshida K."/>
            <person name="Sommer R.J."/>
        </authorList>
    </citation>
    <scope>NUCLEOTIDE SEQUENCE</scope>
    <source>
        <strain evidence="2">RS0144</strain>
    </source>
</reference>
<dbReference type="EMBL" id="BTSX01000004">
    <property type="protein sequence ID" value="GMS95365.1"/>
    <property type="molecule type" value="Genomic_DNA"/>
</dbReference>
<feature type="transmembrane region" description="Helical" evidence="1">
    <location>
        <begin position="90"/>
        <end position="107"/>
    </location>
</feature>
<feature type="transmembrane region" description="Helical" evidence="1">
    <location>
        <begin position="6"/>
        <end position="31"/>
    </location>
</feature>
<evidence type="ECO:0008006" key="4">
    <source>
        <dbReference type="Google" id="ProtNLM"/>
    </source>
</evidence>
<keyword evidence="3" id="KW-1185">Reference proteome</keyword>
<organism evidence="2 3">
    <name type="scientific">Pristionchus entomophagus</name>
    <dbReference type="NCBI Taxonomy" id="358040"/>
    <lineage>
        <taxon>Eukaryota</taxon>
        <taxon>Metazoa</taxon>
        <taxon>Ecdysozoa</taxon>
        <taxon>Nematoda</taxon>
        <taxon>Chromadorea</taxon>
        <taxon>Rhabditida</taxon>
        <taxon>Rhabditina</taxon>
        <taxon>Diplogasteromorpha</taxon>
        <taxon>Diplogasteroidea</taxon>
        <taxon>Neodiplogasteridae</taxon>
        <taxon>Pristionchus</taxon>
    </lineage>
</organism>
<protein>
    <recommendedName>
        <fullName evidence="4">G protein-coupled receptor</fullName>
    </recommendedName>
</protein>
<sequence>SMEPSLSLYPLIITETSLSLLSSLLNLLLLYILRRYLVFHDHLRSLVFQSHLFLLFSNFFVFLRGSFYLLHSSSSSPPQWSNLLCPSDSSPSFFIGQFLLFSIVICVERSYSTVKYDIYEGWTKHTTLIKSITAFWFLSIIFFHLSSLSLSISPISCPSPRLISTPVNDANLPIVIFGVFFLAFIPVFYPNYTKNEETLRAYVKQDYSSLNVRYQLKENTTTCRRFLVQNGLMAVLCLSMLVAFSLMTKEGNFHREIQYLFYPLAGIIISLNWLIFQDSIKRKIWNIYWDGKDALYIHWVNSVHWKKESEVPLLPT</sequence>
<keyword evidence="1" id="KW-0472">Membrane</keyword>
<evidence type="ECO:0000256" key="1">
    <source>
        <dbReference type="SAM" id="Phobius"/>
    </source>
</evidence>
<evidence type="ECO:0000313" key="3">
    <source>
        <dbReference type="Proteomes" id="UP001432027"/>
    </source>
</evidence>
<evidence type="ECO:0000313" key="2">
    <source>
        <dbReference type="EMBL" id="GMS95365.1"/>
    </source>
</evidence>
<comment type="caution">
    <text evidence="2">The sequence shown here is derived from an EMBL/GenBank/DDBJ whole genome shotgun (WGS) entry which is preliminary data.</text>
</comment>
<keyword evidence="1" id="KW-1133">Transmembrane helix</keyword>
<feature type="transmembrane region" description="Helical" evidence="1">
    <location>
        <begin position="52"/>
        <end position="70"/>
    </location>
</feature>
<accession>A0AAV5TLW0</accession>
<feature type="transmembrane region" description="Helical" evidence="1">
    <location>
        <begin position="226"/>
        <end position="247"/>
    </location>
</feature>
<name>A0AAV5TLW0_9BILA</name>
<keyword evidence="1" id="KW-0812">Transmembrane</keyword>
<gene>
    <name evidence="2" type="ORF">PENTCL1PPCAC_17540</name>
</gene>
<feature type="transmembrane region" description="Helical" evidence="1">
    <location>
        <begin position="172"/>
        <end position="192"/>
    </location>
</feature>
<feature type="non-terminal residue" evidence="2">
    <location>
        <position position="1"/>
    </location>
</feature>
<feature type="transmembrane region" description="Helical" evidence="1">
    <location>
        <begin position="128"/>
        <end position="152"/>
    </location>
</feature>
<dbReference type="AlphaFoldDB" id="A0AAV5TLW0"/>
<dbReference type="Proteomes" id="UP001432027">
    <property type="component" value="Unassembled WGS sequence"/>
</dbReference>
<feature type="transmembrane region" description="Helical" evidence="1">
    <location>
        <begin position="259"/>
        <end position="276"/>
    </location>
</feature>
<proteinExistence type="predicted"/>